<organism evidence="1 2">
    <name type="scientific">Pseudomonas fluorescens</name>
    <dbReference type="NCBI Taxonomy" id="294"/>
    <lineage>
        <taxon>Bacteria</taxon>
        <taxon>Pseudomonadati</taxon>
        <taxon>Pseudomonadota</taxon>
        <taxon>Gammaproteobacteria</taxon>
        <taxon>Pseudomonadales</taxon>
        <taxon>Pseudomonadaceae</taxon>
        <taxon>Pseudomonas</taxon>
    </lineage>
</organism>
<accession>A0A0F4TU73</accession>
<dbReference type="InterPro" id="IPR036291">
    <property type="entry name" value="NAD(P)-bd_dom_sf"/>
</dbReference>
<dbReference type="AlphaFoldDB" id="A0A0F4TU73"/>
<sequence length="218" mass="23122">MANIDLSVQKRIAEISIPPAITIIGTGAFGGWVALFAAKSGVSEVVLINHSGRRYDGKSRDIEGREIAIGPFEDHHMGAAKVDALEEIMLRSNPRIQIKKEKITFNPDSDFGLVKGIVFNGVSNEMTHFAIWKGCNSRGISCFSGGYNGVSFSSMVEPPVGAVIGDDLPAWVGSVVMSAALSFHSACVSPVAYTGNGSDFTKSQADMSVALRGGKQDL</sequence>
<dbReference type="SUPFAM" id="SSF51735">
    <property type="entry name" value="NAD(P)-binding Rossmann-fold domains"/>
    <property type="match status" value="1"/>
</dbReference>
<evidence type="ECO:0000313" key="2">
    <source>
        <dbReference type="Proteomes" id="UP000033500"/>
    </source>
</evidence>
<evidence type="ECO:0000313" key="1">
    <source>
        <dbReference type="EMBL" id="KJZ47604.1"/>
    </source>
</evidence>
<gene>
    <name evidence="1" type="ORF">VC34_04350</name>
</gene>
<dbReference type="Gene3D" id="3.40.50.720">
    <property type="entry name" value="NAD(P)-binding Rossmann-like Domain"/>
    <property type="match status" value="1"/>
</dbReference>
<reference evidence="1 2" key="1">
    <citation type="submission" date="2015-03" db="EMBL/GenBank/DDBJ databases">
        <title>Comparative genomics of Pseudomonas insights into diversity of traits involved in vanlence and defense.</title>
        <authorList>
            <person name="Qin Y."/>
        </authorList>
    </citation>
    <scope>NUCLEOTIDE SEQUENCE [LARGE SCALE GENOMIC DNA]</scope>
    <source>
        <strain evidence="1 2">C3</strain>
    </source>
</reference>
<name>A0A0F4TU73_PSEFL</name>
<protein>
    <submittedName>
        <fullName evidence="1">Uncharacterized protein</fullName>
    </submittedName>
</protein>
<dbReference type="Proteomes" id="UP000033500">
    <property type="component" value="Unassembled WGS sequence"/>
</dbReference>
<dbReference type="EMBL" id="LACD01000003">
    <property type="protein sequence ID" value="KJZ47604.1"/>
    <property type="molecule type" value="Genomic_DNA"/>
</dbReference>
<dbReference type="RefSeq" id="WP_046045422.1">
    <property type="nucleotide sequence ID" value="NZ_LACD01000003.1"/>
</dbReference>
<comment type="caution">
    <text evidence="1">The sequence shown here is derived from an EMBL/GenBank/DDBJ whole genome shotgun (WGS) entry which is preliminary data.</text>
</comment>
<dbReference type="PATRIC" id="fig|294.131.peg.3631"/>
<proteinExistence type="predicted"/>